<proteinExistence type="predicted"/>
<evidence type="ECO:0000313" key="2">
    <source>
        <dbReference type="Proteomes" id="UP001054857"/>
    </source>
</evidence>
<dbReference type="AlphaFoldDB" id="A0AAD3HJF3"/>
<accession>A0AAD3HJF3</accession>
<evidence type="ECO:0000313" key="1">
    <source>
        <dbReference type="EMBL" id="GFR42888.1"/>
    </source>
</evidence>
<reference evidence="1 2" key="1">
    <citation type="journal article" date="2021" name="Sci. Rep.">
        <title>Genome sequencing of the multicellular alga Astrephomene provides insights into convergent evolution of germ-soma differentiation.</title>
        <authorList>
            <person name="Yamashita S."/>
            <person name="Yamamoto K."/>
            <person name="Matsuzaki R."/>
            <person name="Suzuki S."/>
            <person name="Yamaguchi H."/>
            <person name="Hirooka S."/>
            <person name="Minakuchi Y."/>
            <person name="Miyagishima S."/>
            <person name="Kawachi M."/>
            <person name="Toyoda A."/>
            <person name="Nozaki H."/>
        </authorList>
    </citation>
    <scope>NUCLEOTIDE SEQUENCE [LARGE SCALE GENOMIC DNA]</scope>
    <source>
        <strain evidence="1 2">NIES-4017</strain>
    </source>
</reference>
<protein>
    <submittedName>
        <fullName evidence="1">Uncharacterized protein</fullName>
    </submittedName>
</protein>
<name>A0AAD3HJF3_9CHLO</name>
<sequence>MRCCLLLSCTPAQDIYTHLKAPPLRDSQLMALRDPAIGWLNSAIIYNQDTRPDGPAVYMLAEVIDRLERWAEAAEWLREKGRPAGCWEQMTLSDALLSAVSGRPIAYGCWERVPQHSPGHQPNTSASSASSSREAWWKAHKRLFGVPPEGKEGGLTVWQYMQQTKVPWPASLASHAPGFKPFKNTVWSQTLQVPNTQGTWP</sequence>
<feature type="non-terminal residue" evidence="1">
    <location>
        <position position="201"/>
    </location>
</feature>
<dbReference type="EMBL" id="BMAR01000004">
    <property type="protein sequence ID" value="GFR42888.1"/>
    <property type="molecule type" value="Genomic_DNA"/>
</dbReference>
<organism evidence="1 2">
    <name type="scientific">Astrephomene gubernaculifera</name>
    <dbReference type="NCBI Taxonomy" id="47775"/>
    <lineage>
        <taxon>Eukaryota</taxon>
        <taxon>Viridiplantae</taxon>
        <taxon>Chlorophyta</taxon>
        <taxon>core chlorophytes</taxon>
        <taxon>Chlorophyceae</taxon>
        <taxon>CS clade</taxon>
        <taxon>Chlamydomonadales</taxon>
        <taxon>Astrephomenaceae</taxon>
        <taxon>Astrephomene</taxon>
    </lineage>
</organism>
<comment type="caution">
    <text evidence="1">The sequence shown here is derived from an EMBL/GenBank/DDBJ whole genome shotgun (WGS) entry which is preliminary data.</text>
</comment>
<dbReference type="Proteomes" id="UP001054857">
    <property type="component" value="Unassembled WGS sequence"/>
</dbReference>
<keyword evidence="2" id="KW-1185">Reference proteome</keyword>
<gene>
    <name evidence="1" type="ORF">Agub_g3880</name>
</gene>